<evidence type="ECO:0000313" key="14">
    <source>
        <dbReference type="Proteomes" id="UP000318017"/>
    </source>
</evidence>
<protein>
    <recommendedName>
        <fullName evidence="9">Transcription termination factor Rho</fullName>
        <ecNumber evidence="9">3.6.4.-</ecNumber>
    </recommendedName>
    <alternativeName>
        <fullName evidence="9">ATP-dependent helicase Rho</fullName>
    </alternativeName>
</protein>
<organism evidence="13 14">
    <name type="scientific">Aureliella helgolandensis</name>
    <dbReference type="NCBI Taxonomy" id="2527968"/>
    <lineage>
        <taxon>Bacteria</taxon>
        <taxon>Pseudomonadati</taxon>
        <taxon>Planctomycetota</taxon>
        <taxon>Planctomycetia</taxon>
        <taxon>Pirellulales</taxon>
        <taxon>Pirellulaceae</taxon>
        <taxon>Aureliella</taxon>
    </lineage>
</organism>
<evidence type="ECO:0000256" key="10">
    <source>
        <dbReference type="PROSITE-ProRule" id="PRU01203"/>
    </source>
</evidence>
<keyword evidence="5 9" id="KW-0067">ATP-binding</keyword>
<keyword evidence="1 9" id="KW-0806">Transcription termination</keyword>
<dbReference type="PANTHER" id="PTHR46425">
    <property type="entry name" value="TRANSCRIPTION TERMINATION FACTOR RHO"/>
    <property type="match status" value="1"/>
</dbReference>
<keyword evidence="3 9" id="KW-0378">Hydrolase</keyword>
<feature type="compositionally biased region" description="Gly residues" evidence="11">
    <location>
        <begin position="30"/>
        <end position="54"/>
    </location>
</feature>
<dbReference type="CDD" id="cd01128">
    <property type="entry name" value="rho_factor_C"/>
    <property type="match status" value="1"/>
</dbReference>
<sequence>MPKKKRFRPRSSGGSSGYNGGSSGQSSNSQGGGPRGGGQGGGGGGQGGQGGGGRRPSSSRRRRNTGNNNSNESYPEPQVDENGDIPLLEFVGLLEMHPNGYGFLRNSDSNYSRERSDPFVPGTMIEKFGLRQGVMVKAMMQQARRQQGPRVREILDVDGMKPEEYINVRNFDDDKALTPINPDQWLQLETGPEPLTNRIIDLLAPMGKGQRALIVAPPRSGKTIMLQHISRGIAENHPDVTLIVLLIDERPEEVTDMRRSVTNGEVIASSLDMDVDSHVRISQLVIDRCKRLAEMGKDVFLLMDSITRLARAFNKWVGNAGPTMSGGVNIKAMDIPKKLFATARAFAEGGSLTVIGTALVDTGSRMDDLIFQEFKGTGNMELVLDRRLADRRVWPAIDITQSGTRREELLHDEVTLNAVTMLRRTLNTMHPVEAMEQLTKQLGRFKSNREFIQLITASKVLD</sequence>
<dbReference type="EC" id="3.6.4.-" evidence="9"/>
<dbReference type="InterPro" id="IPR004665">
    <property type="entry name" value="Term_rho"/>
</dbReference>
<comment type="subunit">
    <text evidence="9">Homohexamer. The homohexamer assembles into an open ring structure.</text>
</comment>
<dbReference type="InterPro" id="IPR000194">
    <property type="entry name" value="ATPase_F1/V1/A1_a/bsu_nucl-bd"/>
</dbReference>
<feature type="binding site" evidence="9">
    <location>
        <begin position="207"/>
        <end position="212"/>
    </location>
    <ligand>
        <name>ATP</name>
        <dbReference type="ChEBI" id="CHEBI:30616"/>
    </ligand>
</feature>
<dbReference type="InterPro" id="IPR011113">
    <property type="entry name" value="Rho_RNA-bd"/>
</dbReference>
<dbReference type="GO" id="GO:0008186">
    <property type="term" value="F:ATP-dependent activity, acting on RNA"/>
    <property type="evidence" value="ECO:0007669"/>
    <property type="project" value="InterPro"/>
</dbReference>
<gene>
    <name evidence="9" type="primary">rho</name>
    <name evidence="13" type="ORF">Q31a_34760</name>
</gene>
<evidence type="ECO:0000256" key="6">
    <source>
        <dbReference type="ARBA" id="ARBA00022884"/>
    </source>
</evidence>
<dbReference type="GO" id="GO:0006353">
    <property type="term" value="P:DNA-templated transcription termination"/>
    <property type="evidence" value="ECO:0007669"/>
    <property type="project" value="UniProtKB-UniRule"/>
</dbReference>
<dbReference type="SUPFAM" id="SSF50249">
    <property type="entry name" value="Nucleic acid-binding proteins"/>
    <property type="match status" value="1"/>
</dbReference>
<feature type="binding site" evidence="9">
    <location>
        <begin position="219"/>
        <end position="224"/>
    </location>
    <ligand>
        <name>ATP</name>
        <dbReference type="ChEBI" id="CHEBI:30616"/>
    </ligand>
</feature>
<dbReference type="InterPro" id="IPR041703">
    <property type="entry name" value="Rho_factor_ATP-bd"/>
</dbReference>
<dbReference type="RefSeq" id="WP_145079859.1">
    <property type="nucleotide sequence ID" value="NZ_CP036298.1"/>
</dbReference>
<dbReference type="PANTHER" id="PTHR46425:SF1">
    <property type="entry name" value="TRANSCRIPTION TERMINATION FACTOR RHO"/>
    <property type="match status" value="1"/>
</dbReference>
<feature type="domain" description="Rho RNA-BD" evidence="12">
    <location>
        <begin position="87"/>
        <end position="161"/>
    </location>
</feature>
<dbReference type="Pfam" id="PF00006">
    <property type="entry name" value="ATP-synt_ab"/>
    <property type="match status" value="1"/>
</dbReference>
<evidence type="ECO:0000256" key="7">
    <source>
        <dbReference type="ARBA" id="ARBA00023015"/>
    </source>
</evidence>
<comment type="caution">
    <text evidence="9">Lacks conserved residue(s) required for the propagation of feature annotation.</text>
</comment>
<feature type="region of interest" description="Disordered" evidence="11">
    <location>
        <begin position="1"/>
        <end position="82"/>
    </location>
</feature>
<name>A0A518G9A5_9BACT</name>
<dbReference type="KEGG" id="ahel:Q31a_34760"/>
<dbReference type="InterPro" id="IPR012340">
    <property type="entry name" value="NA-bd_OB-fold"/>
</dbReference>
<evidence type="ECO:0000256" key="9">
    <source>
        <dbReference type="HAMAP-Rule" id="MF_01884"/>
    </source>
</evidence>
<keyword evidence="14" id="KW-1185">Reference proteome</keyword>
<dbReference type="InterPro" id="IPR003593">
    <property type="entry name" value="AAA+_ATPase"/>
</dbReference>
<proteinExistence type="inferred from homology"/>
<comment type="similarity">
    <text evidence="9 10">Belongs to the Rho family.</text>
</comment>
<evidence type="ECO:0000256" key="2">
    <source>
        <dbReference type="ARBA" id="ARBA00022741"/>
    </source>
</evidence>
<dbReference type="Proteomes" id="UP000318017">
    <property type="component" value="Chromosome"/>
</dbReference>
<feature type="binding site" evidence="9">
    <location>
        <position position="250"/>
    </location>
    <ligand>
        <name>ATP</name>
        <dbReference type="ChEBI" id="CHEBI:30616"/>
    </ligand>
</feature>
<evidence type="ECO:0000256" key="1">
    <source>
        <dbReference type="ARBA" id="ARBA00022472"/>
    </source>
</evidence>
<dbReference type="GO" id="GO:0004386">
    <property type="term" value="F:helicase activity"/>
    <property type="evidence" value="ECO:0007669"/>
    <property type="project" value="UniProtKB-UniRule"/>
</dbReference>
<dbReference type="Gene3D" id="2.40.50.140">
    <property type="entry name" value="Nucleic acid-binding proteins"/>
    <property type="match status" value="1"/>
</dbReference>
<dbReference type="GO" id="GO:0005524">
    <property type="term" value="F:ATP binding"/>
    <property type="evidence" value="ECO:0007669"/>
    <property type="project" value="UniProtKB-UniRule"/>
</dbReference>
<dbReference type="Gene3D" id="3.40.50.300">
    <property type="entry name" value="P-loop containing nucleotide triphosphate hydrolases"/>
    <property type="match status" value="1"/>
</dbReference>
<evidence type="ECO:0000256" key="3">
    <source>
        <dbReference type="ARBA" id="ARBA00022801"/>
    </source>
</evidence>
<keyword evidence="6 9" id="KW-0694">RNA-binding</keyword>
<dbReference type="EMBL" id="CP036298">
    <property type="protein sequence ID" value="QDV25153.1"/>
    <property type="molecule type" value="Genomic_DNA"/>
</dbReference>
<keyword evidence="2 9" id="KW-0547">Nucleotide-binding</keyword>
<reference evidence="13 14" key="1">
    <citation type="submission" date="2019-02" db="EMBL/GenBank/DDBJ databases">
        <title>Deep-cultivation of Planctomycetes and their phenomic and genomic characterization uncovers novel biology.</title>
        <authorList>
            <person name="Wiegand S."/>
            <person name="Jogler M."/>
            <person name="Boedeker C."/>
            <person name="Pinto D."/>
            <person name="Vollmers J."/>
            <person name="Rivas-Marin E."/>
            <person name="Kohn T."/>
            <person name="Peeters S.H."/>
            <person name="Heuer A."/>
            <person name="Rast P."/>
            <person name="Oberbeckmann S."/>
            <person name="Bunk B."/>
            <person name="Jeske O."/>
            <person name="Meyerdierks A."/>
            <person name="Storesund J.E."/>
            <person name="Kallscheuer N."/>
            <person name="Luecker S."/>
            <person name="Lage O.M."/>
            <person name="Pohl T."/>
            <person name="Merkel B.J."/>
            <person name="Hornburger P."/>
            <person name="Mueller R.-W."/>
            <person name="Bruemmer F."/>
            <person name="Labrenz M."/>
            <person name="Spormann A.M."/>
            <person name="Op den Camp H."/>
            <person name="Overmann J."/>
            <person name="Amann R."/>
            <person name="Jetten M.S.M."/>
            <person name="Mascher T."/>
            <person name="Medema M.H."/>
            <person name="Devos D.P."/>
            <person name="Kaster A.-K."/>
            <person name="Ovreas L."/>
            <person name="Rohde M."/>
            <person name="Galperin M.Y."/>
            <person name="Jogler C."/>
        </authorList>
    </citation>
    <scope>NUCLEOTIDE SEQUENCE [LARGE SCALE GENOMIC DNA]</scope>
    <source>
        <strain evidence="13 14">Q31a</strain>
    </source>
</reference>
<evidence type="ECO:0000313" key="13">
    <source>
        <dbReference type="EMBL" id="QDV25153.1"/>
    </source>
</evidence>
<evidence type="ECO:0000256" key="8">
    <source>
        <dbReference type="ARBA" id="ARBA00023163"/>
    </source>
</evidence>
<feature type="compositionally biased region" description="Gly residues" evidence="11">
    <location>
        <begin position="14"/>
        <end position="23"/>
    </location>
</feature>
<evidence type="ECO:0000256" key="5">
    <source>
        <dbReference type="ARBA" id="ARBA00022840"/>
    </source>
</evidence>
<dbReference type="Pfam" id="PF07497">
    <property type="entry name" value="Rho_RNA_bind"/>
    <property type="match status" value="1"/>
</dbReference>
<dbReference type="GO" id="GO:0016787">
    <property type="term" value="F:hydrolase activity"/>
    <property type="evidence" value="ECO:0007669"/>
    <property type="project" value="UniProtKB-KW"/>
</dbReference>
<keyword evidence="8 9" id="KW-0804">Transcription</keyword>
<dbReference type="PROSITE" id="PS51856">
    <property type="entry name" value="RHO_RNA_BD"/>
    <property type="match status" value="1"/>
</dbReference>
<accession>A0A518G9A5</accession>
<keyword evidence="4 9" id="KW-0347">Helicase</keyword>
<dbReference type="HAMAP" id="MF_01884">
    <property type="entry name" value="Rho"/>
    <property type="match status" value="1"/>
</dbReference>
<comment type="function">
    <text evidence="9">Facilitates transcription termination by a mechanism that involves Rho binding to the nascent RNA, activation of Rho's RNA-dependent ATPase activity, and release of the mRNA from the DNA template.</text>
</comment>
<dbReference type="GO" id="GO:0003723">
    <property type="term" value="F:RNA binding"/>
    <property type="evidence" value="ECO:0007669"/>
    <property type="project" value="UniProtKB-UniRule"/>
</dbReference>
<dbReference type="NCBIfam" id="NF006886">
    <property type="entry name" value="PRK09376.1"/>
    <property type="match status" value="1"/>
</dbReference>
<dbReference type="SMART" id="SM00382">
    <property type="entry name" value="AAA"/>
    <property type="match status" value="1"/>
</dbReference>
<keyword evidence="7 9" id="KW-0805">Transcription regulation</keyword>
<dbReference type="SUPFAM" id="SSF52540">
    <property type="entry name" value="P-loop containing nucleoside triphosphate hydrolases"/>
    <property type="match status" value="1"/>
</dbReference>
<evidence type="ECO:0000259" key="12">
    <source>
        <dbReference type="PROSITE" id="PS51856"/>
    </source>
</evidence>
<evidence type="ECO:0000256" key="11">
    <source>
        <dbReference type="SAM" id="MobiDB-lite"/>
    </source>
</evidence>
<dbReference type="AlphaFoldDB" id="A0A518G9A5"/>
<dbReference type="InterPro" id="IPR027417">
    <property type="entry name" value="P-loop_NTPase"/>
</dbReference>
<evidence type="ECO:0000256" key="4">
    <source>
        <dbReference type="ARBA" id="ARBA00022806"/>
    </source>
</evidence>
<dbReference type="OrthoDB" id="9805197at2"/>